<dbReference type="GeneID" id="13037160"/>
<dbReference type="HOGENOM" id="CLU_602197_0_0_2"/>
<protein>
    <submittedName>
        <fullName evidence="1">Uncharacterized protein</fullName>
    </submittedName>
</protein>
<dbReference type="RefSeq" id="WP_014789679.1">
    <property type="nucleotide sequence ID" value="NC_018015.1"/>
</dbReference>
<dbReference type="Proteomes" id="UP000006064">
    <property type="component" value="Chromosome"/>
</dbReference>
<gene>
    <name evidence="1" type="ORF">CL1_1852</name>
</gene>
<proteinExistence type="predicted"/>
<dbReference type="OrthoDB" id="92520at2157"/>
<sequence>MRIMAISLIVIVIMATIGTAASEFLSVEQVPVQGSAKAFIFQPSTHGDVKLLKQGRIAGILTFRSENRAWERLNTNNLHSVPTPLIVYFTKDGKVGVKSIVPGRKLVLEGMFSIEDVAGPSGRPDLDLPLTARIRYKVRSLLGTSSCPRGYEELNARYCIIENWEYLKGSYYADSRTFVEWVPFMGLKVRTEGGKKIERIGASWGIQLTTSTRAVWSLSVDGIPVLDFGSSYSGSTLKVSYAPEPDVRTENGYLDRYLNLPLKYVVAIYNIPVYDKWRKQYASIPIAGVYPIEVTMSGFHEVTERDLNRNKILTDYLLSSHFPTVNTGSKVKVLRTTSYGTYDNIVFEFRGSSNHKFYSVPLGGSAASWLWSKLPGAGALSITFSYSNTSQSVVTYGIRVMNAPPNQLYYATVLKRDIELTKDNVELAMYFTTIDDGTDSMPPCFGNVCPSSTNERKTDD</sequence>
<dbReference type="KEGG" id="thm:CL1_1852"/>
<dbReference type="AlphaFoldDB" id="I3ZWG4"/>
<keyword evidence="2" id="KW-1185">Reference proteome</keyword>
<dbReference type="STRING" id="163003.CL1_1852"/>
<accession>I3ZWG4</accession>
<name>I3ZWG4_THECF</name>
<dbReference type="EMBL" id="CP003651">
    <property type="protein sequence ID" value="AFL96048.1"/>
    <property type="molecule type" value="Genomic_DNA"/>
</dbReference>
<organism evidence="1 2">
    <name type="scientific">Thermococcus cleftensis (strain DSM 27260 / KACC 17922 / CL1)</name>
    <dbReference type="NCBI Taxonomy" id="163003"/>
    <lineage>
        <taxon>Archaea</taxon>
        <taxon>Methanobacteriati</taxon>
        <taxon>Methanobacteriota</taxon>
        <taxon>Thermococci</taxon>
        <taxon>Thermococcales</taxon>
        <taxon>Thermococcaceae</taxon>
        <taxon>Thermococcus</taxon>
    </lineage>
</organism>
<reference evidence="1 2" key="1">
    <citation type="journal article" date="2012" name="J. Bacteriol.">
        <title>Complete Genome Sequence of the Hyperthermophilic Archaeon Thermococcus sp. Strain CL1, Isolated from a Paralvinella sp. Polychaete Worm Collected from a Hydrothermal Vent.</title>
        <authorList>
            <person name="Jung J.H."/>
            <person name="Holden J.F."/>
            <person name="Seo D.H."/>
            <person name="Park K.H."/>
            <person name="Shin H."/>
            <person name="Ryu S."/>
            <person name="Lee J.H."/>
            <person name="Park C.S."/>
        </authorList>
    </citation>
    <scope>NUCLEOTIDE SEQUENCE [LARGE SCALE GENOMIC DNA]</scope>
    <source>
        <strain evidence="2">DSM 27260 / KACC 17922 / CL1</strain>
    </source>
</reference>
<evidence type="ECO:0000313" key="2">
    <source>
        <dbReference type="Proteomes" id="UP000006064"/>
    </source>
</evidence>
<evidence type="ECO:0000313" key="1">
    <source>
        <dbReference type="EMBL" id="AFL96048.1"/>
    </source>
</evidence>